<reference evidence="1" key="1">
    <citation type="submission" date="2015-12" db="EMBL/GenBank/DDBJ databases">
        <title>Gene expression during late stages of embryo sac development: a critical building block for successful pollen-pistil interactions.</title>
        <authorList>
            <person name="Liu Y."/>
            <person name="Joly V."/>
            <person name="Sabar M."/>
            <person name="Matton D.P."/>
        </authorList>
    </citation>
    <scope>NUCLEOTIDE SEQUENCE</scope>
</reference>
<dbReference type="AlphaFoldDB" id="A0A0V0GSJ3"/>
<protein>
    <submittedName>
        <fullName evidence="1">Putative ovule protein</fullName>
    </submittedName>
</protein>
<proteinExistence type="predicted"/>
<name>A0A0V0GSJ3_SOLCH</name>
<sequence length="90" mass="10789">MMHPYLTTIIYFIPLNSHFFQNLEPPMQVKHLNLTLLNSCNSLIKLIIYKREENFYYRLLEVGGMENVQQFFDFSSALLLAYSHKEKENR</sequence>
<organism evidence="1">
    <name type="scientific">Solanum chacoense</name>
    <name type="common">Chaco potato</name>
    <dbReference type="NCBI Taxonomy" id="4108"/>
    <lineage>
        <taxon>Eukaryota</taxon>
        <taxon>Viridiplantae</taxon>
        <taxon>Streptophyta</taxon>
        <taxon>Embryophyta</taxon>
        <taxon>Tracheophyta</taxon>
        <taxon>Spermatophyta</taxon>
        <taxon>Magnoliopsida</taxon>
        <taxon>eudicotyledons</taxon>
        <taxon>Gunneridae</taxon>
        <taxon>Pentapetalae</taxon>
        <taxon>asterids</taxon>
        <taxon>lamiids</taxon>
        <taxon>Solanales</taxon>
        <taxon>Solanaceae</taxon>
        <taxon>Solanoideae</taxon>
        <taxon>Solaneae</taxon>
        <taxon>Solanum</taxon>
    </lineage>
</organism>
<dbReference type="EMBL" id="GEDG01032311">
    <property type="protein sequence ID" value="JAP10874.1"/>
    <property type="molecule type" value="Transcribed_RNA"/>
</dbReference>
<evidence type="ECO:0000313" key="1">
    <source>
        <dbReference type="EMBL" id="JAP10874.1"/>
    </source>
</evidence>
<accession>A0A0V0GSJ3</accession>